<dbReference type="EMBL" id="DYXG01000076">
    <property type="protein sequence ID" value="HJE97459.1"/>
    <property type="molecule type" value="Genomic_DNA"/>
</dbReference>
<dbReference type="InterPro" id="IPR029045">
    <property type="entry name" value="ClpP/crotonase-like_dom_sf"/>
</dbReference>
<gene>
    <name evidence="8" type="ORF">K8V00_07540</name>
</gene>
<evidence type="ECO:0000256" key="7">
    <source>
        <dbReference type="SAM" id="MobiDB-lite"/>
    </source>
</evidence>
<dbReference type="CDD" id="cd07016">
    <property type="entry name" value="S14_ClpP_1"/>
    <property type="match status" value="1"/>
</dbReference>
<dbReference type="Gene3D" id="3.90.226.10">
    <property type="entry name" value="2-enoyl-CoA Hydratase, Chain A, domain 1"/>
    <property type="match status" value="1"/>
</dbReference>
<evidence type="ECO:0000256" key="3">
    <source>
        <dbReference type="ARBA" id="ARBA00022670"/>
    </source>
</evidence>
<dbReference type="InterPro" id="IPR001907">
    <property type="entry name" value="ClpP"/>
</dbReference>
<evidence type="ECO:0000256" key="5">
    <source>
        <dbReference type="ARBA" id="ARBA00022825"/>
    </source>
</evidence>
<dbReference type="GO" id="GO:0009368">
    <property type="term" value="C:endopeptidase Clp complex"/>
    <property type="evidence" value="ECO:0007669"/>
    <property type="project" value="TreeGrafter"/>
</dbReference>
<dbReference type="GO" id="GO:0004252">
    <property type="term" value="F:serine-type endopeptidase activity"/>
    <property type="evidence" value="ECO:0007669"/>
    <property type="project" value="InterPro"/>
</dbReference>
<keyword evidence="5" id="KW-0720">Serine protease</keyword>
<dbReference type="GO" id="GO:0006515">
    <property type="term" value="P:protein quality control for misfolded or incompletely synthesized proteins"/>
    <property type="evidence" value="ECO:0007669"/>
    <property type="project" value="TreeGrafter"/>
</dbReference>
<comment type="caution">
    <text evidence="8">The sequence shown here is derived from an EMBL/GenBank/DDBJ whole genome shotgun (WGS) entry which is preliminary data.</text>
</comment>
<evidence type="ECO:0000256" key="1">
    <source>
        <dbReference type="ARBA" id="ARBA00007039"/>
    </source>
</evidence>
<evidence type="ECO:0000313" key="8">
    <source>
        <dbReference type="EMBL" id="HJE97459.1"/>
    </source>
</evidence>
<reference evidence="8" key="2">
    <citation type="submission" date="2021-09" db="EMBL/GenBank/DDBJ databases">
        <authorList>
            <person name="Gilroy R."/>
        </authorList>
    </citation>
    <scope>NUCLEOTIDE SEQUENCE</scope>
    <source>
        <strain evidence="8">CHK174-6876</strain>
    </source>
</reference>
<organism evidence="8 9">
    <name type="scientific">Ligilactobacillus acidipiscis</name>
    <dbReference type="NCBI Taxonomy" id="89059"/>
    <lineage>
        <taxon>Bacteria</taxon>
        <taxon>Bacillati</taxon>
        <taxon>Bacillota</taxon>
        <taxon>Bacilli</taxon>
        <taxon>Lactobacillales</taxon>
        <taxon>Lactobacillaceae</taxon>
        <taxon>Ligilactobacillus</taxon>
    </lineage>
</organism>
<dbReference type="PRINTS" id="PR00127">
    <property type="entry name" value="CLPPROTEASEP"/>
</dbReference>
<dbReference type="PANTHER" id="PTHR10381:SF70">
    <property type="entry name" value="ATP-DEPENDENT CLP PROTEASE PROTEOLYTIC SUBUNIT"/>
    <property type="match status" value="1"/>
</dbReference>
<comment type="similarity">
    <text evidence="1 6">Belongs to the peptidase S14 family.</text>
</comment>
<dbReference type="Pfam" id="PF00574">
    <property type="entry name" value="CLP_protease"/>
    <property type="match status" value="1"/>
</dbReference>
<dbReference type="InterPro" id="IPR023562">
    <property type="entry name" value="ClpP/TepA"/>
</dbReference>
<keyword evidence="3 8" id="KW-0645">Protease</keyword>
<accession>A0A921F9E9</accession>
<evidence type="ECO:0000256" key="6">
    <source>
        <dbReference type="RuleBase" id="RU003567"/>
    </source>
</evidence>
<dbReference type="GO" id="GO:0051117">
    <property type="term" value="F:ATPase binding"/>
    <property type="evidence" value="ECO:0007669"/>
    <property type="project" value="TreeGrafter"/>
</dbReference>
<proteinExistence type="inferred from homology"/>
<sequence length="233" mass="25657">MKKPTKVPYVFTNEDSNGKHILTLSGAIREKYWSDDEAISAKDIRTALDGVTDDIVIKLNSLGGDVFQGLEIYNFLKDHASNITVEVTGEAASAATFILAGADHVIMNVGTTMMIHEASSFAWGNKSDIKKVLNALDVIDQSLVNIYVAQTDQDAEQIKSWMSEEKWFTADEAVKYGFADEVKKATKKTSDISMDDIAAMIDQRFAALATPVPPEPEKPKQKSLLGKLRKEVI</sequence>
<evidence type="ECO:0000313" key="9">
    <source>
        <dbReference type="Proteomes" id="UP000707535"/>
    </source>
</evidence>
<evidence type="ECO:0000256" key="2">
    <source>
        <dbReference type="ARBA" id="ARBA00022490"/>
    </source>
</evidence>
<dbReference type="NCBIfam" id="NF045542">
    <property type="entry name" value="Clp_rel_HeadMat"/>
    <property type="match status" value="1"/>
</dbReference>
<dbReference type="PANTHER" id="PTHR10381">
    <property type="entry name" value="ATP-DEPENDENT CLP PROTEASE PROTEOLYTIC SUBUNIT"/>
    <property type="match status" value="1"/>
</dbReference>
<protein>
    <recommendedName>
        <fullName evidence="6">ATP-dependent Clp protease proteolytic subunit</fullName>
    </recommendedName>
</protein>
<feature type="region of interest" description="Disordered" evidence="7">
    <location>
        <begin position="209"/>
        <end position="233"/>
    </location>
</feature>
<name>A0A921F9E9_9LACO</name>
<dbReference type="GO" id="GO:0004176">
    <property type="term" value="F:ATP-dependent peptidase activity"/>
    <property type="evidence" value="ECO:0007669"/>
    <property type="project" value="InterPro"/>
</dbReference>
<keyword evidence="4" id="KW-0378">Hydrolase</keyword>
<evidence type="ECO:0000256" key="4">
    <source>
        <dbReference type="ARBA" id="ARBA00022801"/>
    </source>
</evidence>
<dbReference type="AlphaFoldDB" id="A0A921F9E9"/>
<dbReference type="Proteomes" id="UP000707535">
    <property type="component" value="Unassembled WGS sequence"/>
</dbReference>
<dbReference type="SUPFAM" id="SSF52096">
    <property type="entry name" value="ClpP/crotonase"/>
    <property type="match status" value="1"/>
</dbReference>
<reference evidence="8" key="1">
    <citation type="journal article" date="2021" name="PeerJ">
        <title>Extensive microbial diversity within the chicken gut microbiome revealed by metagenomics and culture.</title>
        <authorList>
            <person name="Gilroy R."/>
            <person name="Ravi A."/>
            <person name="Getino M."/>
            <person name="Pursley I."/>
            <person name="Horton D.L."/>
            <person name="Alikhan N.F."/>
            <person name="Baker D."/>
            <person name="Gharbi K."/>
            <person name="Hall N."/>
            <person name="Watson M."/>
            <person name="Adriaenssens E.M."/>
            <person name="Foster-Nyarko E."/>
            <person name="Jarju S."/>
            <person name="Secka A."/>
            <person name="Antonio M."/>
            <person name="Oren A."/>
            <person name="Chaudhuri R.R."/>
            <person name="La Ragione R."/>
            <person name="Hildebrand F."/>
            <person name="Pallen M.J."/>
        </authorList>
    </citation>
    <scope>NUCLEOTIDE SEQUENCE</scope>
    <source>
        <strain evidence="8">CHK174-6876</strain>
    </source>
</reference>
<keyword evidence="2" id="KW-0963">Cytoplasm</keyword>